<protein>
    <recommendedName>
        <fullName evidence="3">Tail fiber domain-containing protein</fullName>
    </recommendedName>
</protein>
<comment type="caution">
    <text evidence="1">The sequence shown here is derived from an EMBL/GenBank/DDBJ whole genome shotgun (WGS) entry which is preliminary data.</text>
</comment>
<evidence type="ECO:0000313" key="1">
    <source>
        <dbReference type="EMBL" id="MBB5040803.1"/>
    </source>
</evidence>
<dbReference type="Proteomes" id="UP000535406">
    <property type="component" value="Unassembled WGS sequence"/>
</dbReference>
<dbReference type="RefSeq" id="WP_184139923.1">
    <property type="nucleotide sequence ID" value="NZ_JACHIK010000001.1"/>
</dbReference>
<sequence>MSGGSKTQTTTTNNAPWSAAQPALQLGLSGAQNAYNADPTGAKSVYTGSTVVPWSANTQAGMGSIRQAANANAGGAGLSGQYQDVINNGGFTAPQMDAVNNTRAIANSTFDINANPAFQEVLRQAQDSARDTVNLSAGGAGRYGSGTHQGVLGDTIGDLTSRMVGNEYTNWQNRRDAANTSLFNMGQGGLENLGAAYSGLKLPGTDLMQLGAMDEDLATRQMNDKLRIFNEQNNAPWAQLGKLNAIASGAGQLGSTSTQTQPGQNPFLTALGYGTTGLGLLGGLF</sequence>
<evidence type="ECO:0008006" key="3">
    <source>
        <dbReference type="Google" id="ProtNLM"/>
    </source>
</evidence>
<dbReference type="AlphaFoldDB" id="A0A7W8DSL1"/>
<evidence type="ECO:0000313" key="2">
    <source>
        <dbReference type="Proteomes" id="UP000535406"/>
    </source>
</evidence>
<proteinExistence type="predicted"/>
<keyword evidence="2" id="KW-1185">Reference proteome</keyword>
<gene>
    <name evidence="1" type="ORF">HNQ66_000181</name>
</gene>
<reference evidence="1 2" key="1">
    <citation type="submission" date="2020-08" db="EMBL/GenBank/DDBJ databases">
        <title>Genomic Encyclopedia of Type Strains, Phase IV (KMG-IV): sequencing the most valuable type-strain genomes for metagenomic binning, comparative biology and taxonomic classification.</title>
        <authorList>
            <person name="Goeker M."/>
        </authorList>
    </citation>
    <scope>NUCLEOTIDE SEQUENCE [LARGE SCALE GENOMIC DNA]</scope>
    <source>
        <strain evidence="1 2">DSM 21319</strain>
    </source>
</reference>
<name>A0A7W8DSL1_9HYPH</name>
<dbReference type="EMBL" id="JACHIK010000001">
    <property type="protein sequence ID" value="MBB5040803.1"/>
    <property type="molecule type" value="Genomic_DNA"/>
</dbReference>
<accession>A0A7W8DSL1</accession>
<organism evidence="1 2">
    <name type="scientific">Shinella fusca</name>
    <dbReference type="NCBI Taxonomy" id="544480"/>
    <lineage>
        <taxon>Bacteria</taxon>
        <taxon>Pseudomonadati</taxon>
        <taxon>Pseudomonadota</taxon>
        <taxon>Alphaproteobacteria</taxon>
        <taxon>Hyphomicrobiales</taxon>
        <taxon>Rhizobiaceae</taxon>
        <taxon>Shinella</taxon>
    </lineage>
</organism>